<dbReference type="InterPro" id="IPR050640">
    <property type="entry name" value="Bact_2-comp_sensor_kinase"/>
</dbReference>
<evidence type="ECO:0000256" key="1">
    <source>
        <dbReference type="SAM" id="Phobius"/>
    </source>
</evidence>
<dbReference type="SUPFAM" id="SSF55874">
    <property type="entry name" value="ATPase domain of HSP90 chaperone/DNA topoisomerase II/histidine kinase"/>
    <property type="match status" value="1"/>
</dbReference>
<keyword evidence="3" id="KW-0808">Transferase</keyword>
<organism evidence="3 4">
    <name type="scientific">Undibacterium amnicola</name>
    <dbReference type="NCBI Taxonomy" id="1834038"/>
    <lineage>
        <taxon>Bacteria</taxon>
        <taxon>Pseudomonadati</taxon>
        <taxon>Pseudomonadota</taxon>
        <taxon>Betaproteobacteria</taxon>
        <taxon>Burkholderiales</taxon>
        <taxon>Oxalobacteraceae</taxon>
        <taxon>Undibacterium</taxon>
    </lineage>
</organism>
<reference evidence="3 4" key="1">
    <citation type="submission" date="2020-08" db="EMBL/GenBank/DDBJ databases">
        <title>Novel species isolated from subtropical streams in China.</title>
        <authorList>
            <person name="Lu H."/>
        </authorList>
    </citation>
    <scope>NUCLEOTIDE SEQUENCE [LARGE SCALE GENOMIC DNA]</scope>
    <source>
        <strain evidence="3 4">KCTC 52442</strain>
    </source>
</reference>
<comment type="caution">
    <text evidence="3">The sequence shown here is derived from an EMBL/GenBank/DDBJ whole genome shotgun (WGS) entry which is preliminary data.</text>
</comment>
<keyword evidence="4" id="KW-1185">Reference proteome</keyword>
<dbReference type="Gene3D" id="3.30.565.10">
    <property type="entry name" value="Histidine kinase-like ATPase, C-terminal domain"/>
    <property type="match status" value="1"/>
</dbReference>
<keyword evidence="1" id="KW-0812">Transmembrane</keyword>
<keyword evidence="1" id="KW-1133">Transmembrane helix</keyword>
<dbReference type="SMART" id="SM00387">
    <property type="entry name" value="HATPase_c"/>
    <property type="match status" value="1"/>
</dbReference>
<dbReference type="RefSeq" id="WP_186891911.1">
    <property type="nucleotide sequence ID" value="NZ_JACOFU010000006.1"/>
</dbReference>
<feature type="transmembrane region" description="Helical" evidence="1">
    <location>
        <begin position="44"/>
        <end position="65"/>
    </location>
</feature>
<dbReference type="InterPro" id="IPR036890">
    <property type="entry name" value="HATPase_C_sf"/>
</dbReference>
<dbReference type="PANTHER" id="PTHR34220">
    <property type="entry name" value="SENSOR HISTIDINE KINASE YPDA"/>
    <property type="match status" value="1"/>
</dbReference>
<evidence type="ECO:0000313" key="3">
    <source>
        <dbReference type="EMBL" id="MBC3832869.1"/>
    </source>
</evidence>
<accession>A0ABR6XV31</accession>
<evidence type="ECO:0000313" key="4">
    <source>
        <dbReference type="Proteomes" id="UP000643610"/>
    </source>
</evidence>
<dbReference type="Pfam" id="PF06580">
    <property type="entry name" value="His_kinase"/>
    <property type="match status" value="1"/>
</dbReference>
<dbReference type="Pfam" id="PF02518">
    <property type="entry name" value="HATPase_c"/>
    <property type="match status" value="1"/>
</dbReference>
<protein>
    <submittedName>
        <fullName evidence="3">Histidine kinase</fullName>
    </submittedName>
</protein>
<name>A0ABR6XV31_9BURK</name>
<sequence length="367" mass="40700">MDSKELSNALSTLPPMYGWQRIKVVLVATLILSMMMKFTWTAWWITIFVRLALIGMIQLTAFGIVERWPKRLPRWIARWVLQLAAVAIVVPFAAALAYTLTTIGEPIPWYKVQAQLDGCGEMIGAGLLFSPWIAMSALYRHINGQAQRQALSFELERSEFARDALDSRLRLLQAQVEPHFLFNTLANVRELVDSGSSQASRVLGSLIAYLRAAVPNLNSAVSTLGQELELVRAYLELMHMRMPDRLQFSFHVDDAALKIPCPPMSLLTLVENAVRHGIDPSEEGGRIDVTVRLQNDRCVAQVRDTGIGLSGGQGSKGLGTGLANLRERLQLVFADQAQLSLTAIKPHGFHAEINFPAQLDNTTTNLS</sequence>
<proteinExistence type="predicted"/>
<dbReference type="Proteomes" id="UP000643610">
    <property type="component" value="Unassembled WGS sequence"/>
</dbReference>
<dbReference type="EMBL" id="JACOFU010000006">
    <property type="protein sequence ID" value="MBC3832869.1"/>
    <property type="molecule type" value="Genomic_DNA"/>
</dbReference>
<dbReference type="InterPro" id="IPR010559">
    <property type="entry name" value="Sig_transdc_His_kin_internal"/>
</dbReference>
<dbReference type="PANTHER" id="PTHR34220:SF9">
    <property type="entry name" value="SIGNAL TRANSDUCTION HISTIDINE KINASE INTERNAL REGION DOMAIN-CONTAINING PROTEIN"/>
    <property type="match status" value="1"/>
</dbReference>
<keyword evidence="3" id="KW-0418">Kinase</keyword>
<feature type="domain" description="Histidine kinase/HSP90-like ATPase" evidence="2">
    <location>
        <begin position="261"/>
        <end position="359"/>
    </location>
</feature>
<gene>
    <name evidence="3" type="ORF">H8K33_15270</name>
</gene>
<dbReference type="InterPro" id="IPR003594">
    <property type="entry name" value="HATPase_dom"/>
</dbReference>
<evidence type="ECO:0000259" key="2">
    <source>
        <dbReference type="SMART" id="SM00387"/>
    </source>
</evidence>
<keyword evidence="1" id="KW-0472">Membrane</keyword>
<dbReference type="GO" id="GO:0016301">
    <property type="term" value="F:kinase activity"/>
    <property type="evidence" value="ECO:0007669"/>
    <property type="project" value="UniProtKB-KW"/>
</dbReference>
<feature type="transmembrane region" description="Helical" evidence="1">
    <location>
        <begin position="77"/>
        <end position="100"/>
    </location>
</feature>